<evidence type="ECO:0000313" key="2">
    <source>
        <dbReference type="EMBL" id="KAF2460895.1"/>
    </source>
</evidence>
<reference evidence="2" key="1">
    <citation type="journal article" date="2020" name="Stud. Mycol.">
        <title>101 Dothideomycetes genomes: a test case for predicting lifestyles and emergence of pathogens.</title>
        <authorList>
            <person name="Haridas S."/>
            <person name="Albert R."/>
            <person name="Binder M."/>
            <person name="Bloem J."/>
            <person name="Labutti K."/>
            <person name="Salamov A."/>
            <person name="Andreopoulos B."/>
            <person name="Baker S."/>
            <person name="Barry K."/>
            <person name="Bills G."/>
            <person name="Bluhm B."/>
            <person name="Cannon C."/>
            <person name="Castanera R."/>
            <person name="Culley D."/>
            <person name="Daum C."/>
            <person name="Ezra D."/>
            <person name="Gonzalez J."/>
            <person name="Henrissat B."/>
            <person name="Kuo A."/>
            <person name="Liang C."/>
            <person name="Lipzen A."/>
            <person name="Lutzoni F."/>
            <person name="Magnuson J."/>
            <person name="Mondo S."/>
            <person name="Nolan M."/>
            <person name="Ohm R."/>
            <person name="Pangilinan J."/>
            <person name="Park H.-J."/>
            <person name="Ramirez L."/>
            <person name="Alfaro M."/>
            <person name="Sun H."/>
            <person name="Tritt A."/>
            <person name="Yoshinaga Y."/>
            <person name="Zwiers L.-H."/>
            <person name="Turgeon B."/>
            <person name="Goodwin S."/>
            <person name="Spatafora J."/>
            <person name="Crous P."/>
            <person name="Grigoriev I."/>
        </authorList>
    </citation>
    <scope>NUCLEOTIDE SEQUENCE</scope>
    <source>
        <strain evidence="2">ATCC 16933</strain>
    </source>
</reference>
<protein>
    <submittedName>
        <fullName evidence="2">Uncharacterized protein</fullName>
    </submittedName>
</protein>
<evidence type="ECO:0000256" key="1">
    <source>
        <dbReference type="SAM" id="MobiDB-lite"/>
    </source>
</evidence>
<proteinExistence type="predicted"/>
<keyword evidence="3" id="KW-1185">Reference proteome</keyword>
<name>A0A6A6PAC1_9PEZI</name>
<dbReference type="AlphaFoldDB" id="A0A6A6PAC1"/>
<evidence type="ECO:0000313" key="3">
    <source>
        <dbReference type="Proteomes" id="UP000799766"/>
    </source>
</evidence>
<feature type="region of interest" description="Disordered" evidence="1">
    <location>
        <begin position="46"/>
        <end position="67"/>
    </location>
</feature>
<organism evidence="2 3">
    <name type="scientific">Lineolata rhizophorae</name>
    <dbReference type="NCBI Taxonomy" id="578093"/>
    <lineage>
        <taxon>Eukaryota</taxon>
        <taxon>Fungi</taxon>
        <taxon>Dikarya</taxon>
        <taxon>Ascomycota</taxon>
        <taxon>Pezizomycotina</taxon>
        <taxon>Dothideomycetes</taxon>
        <taxon>Dothideomycetes incertae sedis</taxon>
        <taxon>Lineolatales</taxon>
        <taxon>Lineolataceae</taxon>
        <taxon>Lineolata</taxon>
    </lineage>
</organism>
<dbReference type="EMBL" id="MU001672">
    <property type="protein sequence ID" value="KAF2460895.1"/>
    <property type="molecule type" value="Genomic_DNA"/>
</dbReference>
<gene>
    <name evidence="2" type="ORF">BDY21DRAFT_134368</name>
</gene>
<accession>A0A6A6PAC1</accession>
<sequence>MKVFFFFLFSRQPTFPHDRCVCCFVGGRGKKTPPFSSTQVWAPDEQLGSANGEAGDDSGPARAGGQSGFCPPGRHSWRPWAILAPDEALTPTMRPRPAAVRHTFTCDRGERCPATATLATCLLARIQGCPIVGPSRRSCALLWKPPVAGVNRRTFCVWGRL</sequence>
<dbReference type="Proteomes" id="UP000799766">
    <property type="component" value="Unassembled WGS sequence"/>
</dbReference>